<evidence type="ECO:0000313" key="3">
    <source>
        <dbReference type="EMBL" id="RAL45186.1"/>
    </source>
</evidence>
<proteinExistence type="predicted"/>
<feature type="region of interest" description="Disordered" evidence="1">
    <location>
        <begin position="75"/>
        <end position="112"/>
    </location>
</feature>
<feature type="compositionally biased region" description="Acidic residues" evidence="1">
    <location>
        <begin position="40"/>
        <end position="50"/>
    </location>
</feature>
<protein>
    <submittedName>
        <fullName evidence="3">Uncharacterized protein</fullName>
    </submittedName>
</protein>
<feature type="compositionally biased region" description="Basic and acidic residues" evidence="1">
    <location>
        <begin position="94"/>
        <end position="112"/>
    </location>
</feature>
<name>A0A328DIB1_9ASTE</name>
<dbReference type="Proteomes" id="UP000249390">
    <property type="component" value="Unassembled WGS sequence"/>
</dbReference>
<feature type="region of interest" description="Disordered" evidence="1">
    <location>
        <begin position="23"/>
        <end position="57"/>
    </location>
</feature>
<dbReference type="AlphaFoldDB" id="A0A328DIB1"/>
<evidence type="ECO:0000256" key="2">
    <source>
        <dbReference type="SAM" id="Phobius"/>
    </source>
</evidence>
<keyword evidence="2" id="KW-0472">Membrane</keyword>
<keyword evidence="4" id="KW-1185">Reference proteome</keyword>
<gene>
    <name evidence="3" type="ORF">DM860_014596</name>
</gene>
<accession>A0A328DIB1</accession>
<evidence type="ECO:0000313" key="4">
    <source>
        <dbReference type="Proteomes" id="UP000249390"/>
    </source>
</evidence>
<feature type="transmembrane region" description="Helical" evidence="2">
    <location>
        <begin position="426"/>
        <end position="445"/>
    </location>
</feature>
<dbReference type="PANTHER" id="PTHR35482:SF1">
    <property type="entry name" value="CYTOCHROME C OXIDASE SUBUNIT"/>
    <property type="match status" value="1"/>
</dbReference>
<reference evidence="3 4" key="1">
    <citation type="submission" date="2018-06" db="EMBL/GenBank/DDBJ databases">
        <title>The Genome of Cuscuta australis (Dodder) Provides Insight into the Evolution of Plant Parasitism.</title>
        <authorList>
            <person name="Liu H."/>
        </authorList>
    </citation>
    <scope>NUCLEOTIDE SEQUENCE [LARGE SCALE GENOMIC DNA]</scope>
    <source>
        <strain evidence="4">cv. Yunnan</strain>
        <tissue evidence="3">Vines</tissue>
    </source>
</reference>
<sequence>MATAPQFPAFVYLRNPTIISHLKSKTLTVSASPRSPSPNPEEEEEEEEEPAPQSGKLDAVKLAFARAKAYKKAVGTSPVPEIPLRPNVPGSAEIEDRSGGSKEEGAYVRGEREVPSAVKLAFQRAKEYKMNKKVRGTATGPNDKEVLMDLVSSLPKRKETKKEEFTVSSIDFSDKKQGKQVPSGLVPMPNPFPDGKFPEVEILVGDSSKFGNATEPKPVQDDRMDVYKPKVSTWGVFPRPNNISKTFGGGRIIKPGEALETAEEKAAKDARIRELLAAYDKKAGLYVDPKLKLEYEKALSEGDSLMELGKLREAIPFYTKVMDGMPFRNELHGRAALQWSICQDSLQRPDEARTMYEKLQSHPSVQVRKKARIFVYSFEAMKMMKATTTTSAAGTDYQSYFDAFIKDTPNYPLKGGEVDEGGLGQVLPYIFFLVSPIFIVLLIAIQKGM</sequence>
<dbReference type="EMBL" id="NQVE01000135">
    <property type="protein sequence ID" value="RAL45186.1"/>
    <property type="molecule type" value="Genomic_DNA"/>
</dbReference>
<comment type="caution">
    <text evidence="3">The sequence shown here is derived from an EMBL/GenBank/DDBJ whole genome shotgun (WGS) entry which is preliminary data.</text>
</comment>
<evidence type="ECO:0000256" key="1">
    <source>
        <dbReference type="SAM" id="MobiDB-lite"/>
    </source>
</evidence>
<dbReference type="PANTHER" id="PTHR35482">
    <property type="entry name" value="CYTOCHROME C OXIDASE SUBUNIT"/>
    <property type="match status" value="1"/>
</dbReference>
<keyword evidence="2" id="KW-0812">Transmembrane</keyword>
<keyword evidence="2" id="KW-1133">Transmembrane helix</keyword>
<organism evidence="3 4">
    <name type="scientific">Cuscuta australis</name>
    <dbReference type="NCBI Taxonomy" id="267555"/>
    <lineage>
        <taxon>Eukaryota</taxon>
        <taxon>Viridiplantae</taxon>
        <taxon>Streptophyta</taxon>
        <taxon>Embryophyta</taxon>
        <taxon>Tracheophyta</taxon>
        <taxon>Spermatophyta</taxon>
        <taxon>Magnoliopsida</taxon>
        <taxon>eudicotyledons</taxon>
        <taxon>Gunneridae</taxon>
        <taxon>Pentapetalae</taxon>
        <taxon>asterids</taxon>
        <taxon>lamiids</taxon>
        <taxon>Solanales</taxon>
        <taxon>Convolvulaceae</taxon>
        <taxon>Cuscuteae</taxon>
        <taxon>Cuscuta</taxon>
        <taxon>Cuscuta subgen. Grammica</taxon>
        <taxon>Cuscuta sect. Cleistogrammica</taxon>
    </lineage>
</organism>